<sequence length="359" mass="40652">MKRISPIYAIKISRRAIRSWQKNLERKRTKRCPIKWIEKRVILSENFNFSANYIETVQSLQEFKRATLSKPKSRVRHKVYIDLASVKDISIAGALVLAAEIDRWRRLKRASLKPRDTENWDPIVKRTLTSLGFFDLLGVRIERSANDDFNGKEVVVLPMVTDARLDGEMLYRIGEHLEVVAGVFRQDPTIYAALTEAAYNSTLHAYPTDHNYEFQPLWKRWWATACWSPQESAVRFMIYDQGVGIPATLPRSQKWERIREYISKVPLIGGFSNDASAMIEAAIEVSRTSRDGGHGKGLKDVVAPVTGLEGGRVRILSGRGCYLCYGDGTIEKSDSDLHIGGTLIEWTIPTGHAEVGVES</sequence>
<reference evidence="1 2" key="1">
    <citation type="submission" date="2009-08" db="EMBL/GenBank/DDBJ databases">
        <title>The draft genome of Rhodobacter sp. SW2.</title>
        <authorList>
            <consortium name="US DOE Joint Genome Institute (JGI-PGF)"/>
            <person name="Lucas S."/>
            <person name="Copeland A."/>
            <person name="Lapidus A."/>
            <person name="Glavina del Rio T."/>
            <person name="Tice H."/>
            <person name="Bruce D."/>
            <person name="Goodwin L."/>
            <person name="Pitluck S."/>
            <person name="Larimer F."/>
            <person name="Land M.L."/>
            <person name="Hauser L."/>
            <person name="Emerson D."/>
        </authorList>
    </citation>
    <scope>NUCLEOTIDE SEQUENCE [LARGE SCALE GENOMIC DNA]</scope>
    <source>
        <strain evidence="1 2">SW2</strain>
    </source>
</reference>
<evidence type="ECO:0000313" key="1">
    <source>
        <dbReference type="EMBL" id="EEW24043.1"/>
    </source>
</evidence>
<gene>
    <name evidence="1" type="ORF">Rsw2DRAFT_3022</name>
</gene>
<keyword evidence="2" id="KW-1185">Reference proteome</keyword>
<dbReference type="Proteomes" id="UP000010121">
    <property type="component" value="Unassembled WGS sequence"/>
</dbReference>
<dbReference type="STRING" id="371731.Rsw2DRAFT_3022"/>
<dbReference type="eggNOG" id="COG2172">
    <property type="taxonomic scope" value="Bacteria"/>
</dbReference>
<dbReference type="EMBL" id="ACYY01000027">
    <property type="protein sequence ID" value="EEW24043.1"/>
    <property type="molecule type" value="Genomic_DNA"/>
</dbReference>
<accession>C8S4P4</accession>
<dbReference type="OrthoDB" id="7605169at2"/>
<evidence type="ECO:0000313" key="2">
    <source>
        <dbReference type="Proteomes" id="UP000010121"/>
    </source>
</evidence>
<name>C8S4P4_9RHOB</name>
<dbReference type="AlphaFoldDB" id="C8S4P4"/>
<organism evidence="1 2">
    <name type="scientific">Rhodobacter ferrooxidans</name>
    <dbReference type="NCBI Taxonomy" id="371731"/>
    <lineage>
        <taxon>Bacteria</taxon>
        <taxon>Pseudomonadati</taxon>
        <taxon>Pseudomonadota</taxon>
        <taxon>Alphaproteobacteria</taxon>
        <taxon>Rhodobacterales</taxon>
        <taxon>Rhodobacter group</taxon>
        <taxon>Rhodobacter</taxon>
    </lineage>
</organism>
<comment type="caution">
    <text evidence="1">The sequence shown here is derived from an EMBL/GenBank/DDBJ whole genome shotgun (WGS) entry which is preliminary data.</text>
</comment>
<protein>
    <submittedName>
        <fullName evidence="1">Uncharacterized protein</fullName>
    </submittedName>
</protein>
<dbReference type="RefSeq" id="WP_008032472.1">
    <property type="nucleotide sequence ID" value="NZ_ACYY01000027.1"/>
</dbReference>
<proteinExistence type="predicted"/>